<dbReference type="InterPro" id="IPR051450">
    <property type="entry name" value="Gfo/Idh/MocA_Oxidoreductases"/>
</dbReference>
<dbReference type="PANTHER" id="PTHR43377:SF2">
    <property type="entry name" value="BINDING ROSSMANN FOLD OXIDOREDUCTASE, PUTATIVE (AFU_ORTHOLOGUE AFUA_4G00560)-RELATED"/>
    <property type="match status" value="1"/>
</dbReference>
<dbReference type="EMBL" id="JBHSFQ010000014">
    <property type="protein sequence ID" value="MFC4563228.1"/>
    <property type="molecule type" value="Genomic_DNA"/>
</dbReference>
<evidence type="ECO:0000313" key="5">
    <source>
        <dbReference type="Proteomes" id="UP001595923"/>
    </source>
</evidence>
<evidence type="ECO:0000313" key="4">
    <source>
        <dbReference type="EMBL" id="MFC4563228.1"/>
    </source>
</evidence>
<evidence type="ECO:0000259" key="2">
    <source>
        <dbReference type="Pfam" id="PF01408"/>
    </source>
</evidence>
<dbReference type="SUPFAM" id="SSF55347">
    <property type="entry name" value="Glyceraldehyde-3-phosphate dehydrogenase-like, C-terminal domain"/>
    <property type="match status" value="1"/>
</dbReference>
<organism evidence="4 5">
    <name type="scientific">Nocardiopsis mangrovi</name>
    <dbReference type="NCBI Taxonomy" id="1179818"/>
    <lineage>
        <taxon>Bacteria</taxon>
        <taxon>Bacillati</taxon>
        <taxon>Actinomycetota</taxon>
        <taxon>Actinomycetes</taxon>
        <taxon>Streptosporangiales</taxon>
        <taxon>Nocardiopsidaceae</taxon>
        <taxon>Nocardiopsis</taxon>
    </lineage>
</organism>
<dbReference type="Pfam" id="PF02894">
    <property type="entry name" value="GFO_IDH_MocA_C"/>
    <property type="match status" value="1"/>
</dbReference>
<accession>A0ABV9DYV2</accession>
<name>A0ABV9DYV2_9ACTN</name>
<keyword evidence="5" id="KW-1185">Reference proteome</keyword>
<dbReference type="InterPro" id="IPR004104">
    <property type="entry name" value="Gfo/Idh/MocA-like_OxRdtase_C"/>
</dbReference>
<feature type="domain" description="Gfo/Idh/MocA-like oxidoreductase C-terminal" evidence="3">
    <location>
        <begin position="158"/>
        <end position="437"/>
    </location>
</feature>
<dbReference type="RefSeq" id="WP_378575166.1">
    <property type="nucleotide sequence ID" value="NZ_JBHSFQ010000014.1"/>
</dbReference>
<dbReference type="SUPFAM" id="SSF51735">
    <property type="entry name" value="NAD(P)-binding Rossmann-fold domains"/>
    <property type="match status" value="1"/>
</dbReference>
<sequence length="450" mass="49409">MIDSTSASSPTSTAATRRFAVVGTGSRARMYTGALTSTHAHIARLAALCDTNRTRMRAHNDLIEANGHPRVPAYTADRFAEMLAAEHIDEVVVCTVDRTHADYICAAMEAGCDVVTEKPMTADLDGCRRILETQRRTGRRVNVAFNYRYNPVHRKVHELVSSGAIGEVASVHFEWLLDLRHGADYFRRWHREKEHSGGLLVHKSSHHFDLVDWWIGSTPRTVFGWGDLFFYGDGNGRGRELTGGYDRAHASPGAENDPFALHMSDSPAMTQLYLDAEHEDGYHRDRNVFGSGITIEDDMSVLVRYASGAKLSYHLVAYSPWEGYRVAITGSRGRLELDVTENPSVSAERTETLPVRGMPAPKENTVSTLTLRPHWEEPRVVPVSVGEGGHGGGDTRMLDTLFGVPGAQPRPTHLDGAHALLTGLAANESIRTGLPVEVADLIPEGVTEAP</sequence>
<dbReference type="Proteomes" id="UP001595923">
    <property type="component" value="Unassembled WGS sequence"/>
</dbReference>
<reference evidence="5" key="1">
    <citation type="journal article" date="2019" name="Int. J. Syst. Evol. Microbiol.">
        <title>The Global Catalogue of Microorganisms (GCM) 10K type strain sequencing project: providing services to taxonomists for standard genome sequencing and annotation.</title>
        <authorList>
            <consortium name="The Broad Institute Genomics Platform"/>
            <consortium name="The Broad Institute Genome Sequencing Center for Infectious Disease"/>
            <person name="Wu L."/>
            <person name="Ma J."/>
        </authorList>
    </citation>
    <scope>NUCLEOTIDE SEQUENCE [LARGE SCALE GENOMIC DNA]</scope>
    <source>
        <strain evidence="5">XZYJ18</strain>
    </source>
</reference>
<evidence type="ECO:0000259" key="3">
    <source>
        <dbReference type="Pfam" id="PF02894"/>
    </source>
</evidence>
<comment type="similarity">
    <text evidence="1">Belongs to the Gfo/Idh/MocA family.</text>
</comment>
<dbReference type="Gene3D" id="3.30.360.10">
    <property type="entry name" value="Dihydrodipicolinate Reductase, domain 2"/>
    <property type="match status" value="1"/>
</dbReference>
<feature type="domain" description="Gfo/Idh/MocA-like oxidoreductase N-terminal" evidence="2">
    <location>
        <begin position="18"/>
        <end position="145"/>
    </location>
</feature>
<dbReference type="PANTHER" id="PTHR43377">
    <property type="entry name" value="BILIVERDIN REDUCTASE A"/>
    <property type="match status" value="1"/>
</dbReference>
<dbReference type="Gene3D" id="3.40.50.720">
    <property type="entry name" value="NAD(P)-binding Rossmann-like Domain"/>
    <property type="match status" value="1"/>
</dbReference>
<dbReference type="Pfam" id="PF01408">
    <property type="entry name" value="GFO_IDH_MocA"/>
    <property type="match status" value="1"/>
</dbReference>
<dbReference type="InterPro" id="IPR000683">
    <property type="entry name" value="Gfo/Idh/MocA-like_OxRdtase_N"/>
</dbReference>
<evidence type="ECO:0000256" key="1">
    <source>
        <dbReference type="ARBA" id="ARBA00010928"/>
    </source>
</evidence>
<dbReference type="InterPro" id="IPR036291">
    <property type="entry name" value="NAD(P)-bd_dom_sf"/>
</dbReference>
<comment type="caution">
    <text evidence="4">The sequence shown here is derived from an EMBL/GenBank/DDBJ whole genome shotgun (WGS) entry which is preliminary data.</text>
</comment>
<gene>
    <name evidence="4" type="ORF">ACFO4E_15290</name>
</gene>
<protein>
    <submittedName>
        <fullName evidence="4">Gfo/Idh/MocA family protein</fullName>
    </submittedName>
</protein>
<proteinExistence type="inferred from homology"/>